<dbReference type="SUPFAM" id="SSF56112">
    <property type="entry name" value="Protein kinase-like (PK-like)"/>
    <property type="match status" value="1"/>
</dbReference>
<sequence>MPPKPHKAKQRRATAASKKNSKKGSTALHKSALSIPERVVLKNMDRRYRSGSSSSSSSSSSSEFEAPQPPRRVRQPPVKLPPTPPPAVAKPPVPRARTVAAKKAHAPTVKKLPEKRNGRRGGSGDERTLRMGHRDQWIMPPQQATLPARRVLLKRDRRRESPDDCNLMSPPAPRPNGHDQRPVDVLKTLCSKTCTKEGFLRMAIATVTPSHCISPSNFWKAFRSIAYLGKGRFGLVWRCTTLDGAVVAVKSCPVSFHSSKAIEDGFSVLREVAVMRFLNEQNVPYVLPYTALFSSRTPKLCRPVCRRPLCIPS</sequence>
<feature type="region of interest" description="Disordered" evidence="2">
    <location>
        <begin position="156"/>
        <end position="180"/>
    </location>
</feature>
<keyword evidence="4" id="KW-0808">Transferase</keyword>
<dbReference type="GO" id="GO:0004672">
    <property type="term" value="F:protein kinase activity"/>
    <property type="evidence" value="ECO:0007669"/>
    <property type="project" value="InterPro"/>
</dbReference>
<evidence type="ECO:0000313" key="4">
    <source>
        <dbReference type="EMBL" id="CUG01667.1"/>
    </source>
</evidence>
<dbReference type="InterPro" id="IPR000719">
    <property type="entry name" value="Prot_kinase_dom"/>
</dbReference>
<dbReference type="InterPro" id="IPR011009">
    <property type="entry name" value="Kinase-like_dom_sf"/>
</dbReference>
<organism evidence="4 5">
    <name type="scientific">Bodo saltans</name>
    <name type="common">Flagellated protozoan</name>
    <dbReference type="NCBI Taxonomy" id="75058"/>
    <lineage>
        <taxon>Eukaryota</taxon>
        <taxon>Discoba</taxon>
        <taxon>Euglenozoa</taxon>
        <taxon>Kinetoplastea</taxon>
        <taxon>Metakinetoplastina</taxon>
        <taxon>Eubodonida</taxon>
        <taxon>Bodonidae</taxon>
        <taxon>Bodo</taxon>
    </lineage>
</organism>
<keyword evidence="1" id="KW-0547">Nucleotide-binding</keyword>
<evidence type="ECO:0000256" key="1">
    <source>
        <dbReference type="PROSITE-ProRule" id="PRU10141"/>
    </source>
</evidence>
<feature type="compositionally biased region" description="Basic residues" evidence="2">
    <location>
        <begin position="1"/>
        <end position="12"/>
    </location>
</feature>
<dbReference type="EMBL" id="CYKH01000493">
    <property type="protein sequence ID" value="CUG01667.1"/>
    <property type="molecule type" value="Genomic_DNA"/>
</dbReference>
<evidence type="ECO:0000313" key="5">
    <source>
        <dbReference type="Proteomes" id="UP000051952"/>
    </source>
</evidence>
<dbReference type="Proteomes" id="UP000051952">
    <property type="component" value="Unassembled WGS sequence"/>
</dbReference>
<dbReference type="Gene3D" id="3.30.200.20">
    <property type="entry name" value="Phosphorylase Kinase, domain 1"/>
    <property type="match status" value="1"/>
</dbReference>
<dbReference type="PROSITE" id="PS50011">
    <property type="entry name" value="PROTEIN_KINASE_DOM"/>
    <property type="match status" value="1"/>
</dbReference>
<feature type="compositionally biased region" description="Basic and acidic residues" evidence="2">
    <location>
        <begin position="111"/>
        <end position="130"/>
    </location>
</feature>
<feature type="domain" description="Protein kinase" evidence="3">
    <location>
        <begin position="222"/>
        <end position="313"/>
    </location>
</feature>
<gene>
    <name evidence="4" type="ORF">BSAL_04555</name>
</gene>
<feature type="compositionally biased region" description="Basic and acidic residues" evidence="2">
    <location>
        <begin position="39"/>
        <end position="48"/>
    </location>
</feature>
<feature type="compositionally biased region" description="Low complexity" evidence="2">
    <location>
        <begin position="50"/>
        <end position="62"/>
    </location>
</feature>
<keyword evidence="5" id="KW-1185">Reference proteome</keyword>
<dbReference type="PROSITE" id="PS00107">
    <property type="entry name" value="PROTEIN_KINASE_ATP"/>
    <property type="match status" value="1"/>
</dbReference>
<keyword evidence="1" id="KW-0067">ATP-binding</keyword>
<keyword evidence="4" id="KW-0418">Kinase</keyword>
<dbReference type="VEuPathDB" id="TriTrypDB:BSAL_04555"/>
<dbReference type="InterPro" id="IPR017441">
    <property type="entry name" value="Protein_kinase_ATP_BS"/>
</dbReference>
<reference evidence="5" key="1">
    <citation type="submission" date="2015-09" db="EMBL/GenBank/DDBJ databases">
        <authorList>
            <consortium name="Pathogen Informatics"/>
        </authorList>
    </citation>
    <scope>NUCLEOTIDE SEQUENCE [LARGE SCALE GENOMIC DNA]</scope>
    <source>
        <strain evidence="5">Lake Konstanz</strain>
    </source>
</reference>
<proteinExistence type="predicted"/>
<feature type="compositionally biased region" description="Pro residues" evidence="2">
    <location>
        <begin position="78"/>
        <end position="94"/>
    </location>
</feature>
<dbReference type="GO" id="GO:0005524">
    <property type="term" value="F:ATP binding"/>
    <property type="evidence" value="ECO:0007669"/>
    <property type="project" value="UniProtKB-UniRule"/>
</dbReference>
<dbReference type="AlphaFoldDB" id="A0A0S4IRD5"/>
<feature type="binding site" evidence="1">
    <location>
        <position position="250"/>
    </location>
    <ligand>
        <name>ATP</name>
        <dbReference type="ChEBI" id="CHEBI:30616"/>
    </ligand>
</feature>
<evidence type="ECO:0000256" key="2">
    <source>
        <dbReference type="SAM" id="MobiDB-lite"/>
    </source>
</evidence>
<protein>
    <submittedName>
        <fullName evidence="4">Protein kinase, putative</fullName>
    </submittedName>
</protein>
<feature type="region of interest" description="Disordered" evidence="2">
    <location>
        <begin position="1"/>
        <end position="130"/>
    </location>
</feature>
<accession>A0A0S4IRD5</accession>
<name>A0A0S4IRD5_BODSA</name>
<evidence type="ECO:0000259" key="3">
    <source>
        <dbReference type="PROSITE" id="PS50011"/>
    </source>
</evidence>
<dbReference type="OrthoDB" id="4062651at2759"/>